<comment type="caution">
    <text evidence="4">The sequence shown here is derived from an EMBL/GenBank/DDBJ whole genome shotgun (WGS) entry which is preliminary data.</text>
</comment>
<protein>
    <recommendedName>
        <fullName evidence="3">DDE Tnp4 domain-containing protein</fullName>
    </recommendedName>
</protein>
<organism evidence="4 5">
    <name type="scientific">Puccinia coronata f. sp. avenae</name>
    <dbReference type="NCBI Taxonomy" id="200324"/>
    <lineage>
        <taxon>Eukaryota</taxon>
        <taxon>Fungi</taxon>
        <taxon>Dikarya</taxon>
        <taxon>Basidiomycota</taxon>
        <taxon>Pucciniomycotina</taxon>
        <taxon>Pucciniomycetes</taxon>
        <taxon>Pucciniales</taxon>
        <taxon>Pucciniaceae</taxon>
        <taxon>Puccinia</taxon>
    </lineage>
</organism>
<evidence type="ECO:0000313" key="4">
    <source>
        <dbReference type="EMBL" id="PLW09542.1"/>
    </source>
</evidence>
<evidence type="ECO:0000259" key="3">
    <source>
        <dbReference type="Pfam" id="PF13359"/>
    </source>
</evidence>
<dbReference type="Proteomes" id="UP000235392">
    <property type="component" value="Unassembled WGS sequence"/>
</dbReference>
<keyword evidence="2" id="KW-0479">Metal-binding</keyword>
<accession>A0A2N5S8H5</accession>
<dbReference type="InterPro" id="IPR027806">
    <property type="entry name" value="HARBI1_dom"/>
</dbReference>
<evidence type="ECO:0000313" key="5">
    <source>
        <dbReference type="Proteomes" id="UP000235392"/>
    </source>
</evidence>
<dbReference type="EMBL" id="PGCI01001003">
    <property type="protein sequence ID" value="PLW09542.1"/>
    <property type="molecule type" value="Genomic_DNA"/>
</dbReference>
<reference evidence="4 5" key="1">
    <citation type="submission" date="2017-11" db="EMBL/GenBank/DDBJ databases">
        <title>De novo assembly and phasing of dikaryotic genomes from two isolates of Puccinia coronata f. sp. avenae, the causal agent of oat crown rust.</title>
        <authorList>
            <person name="Miller M.E."/>
            <person name="Zhang Y."/>
            <person name="Omidvar V."/>
            <person name="Sperschneider J."/>
            <person name="Schwessinger B."/>
            <person name="Raley C."/>
            <person name="Palmer J.M."/>
            <person name="Garnica D."/>
            <person name="Upadhyaya N."/>
            <person name="Rathjen J."/>
            <person name="Taylor J.M."/>
            <person name="Park R.F."/>
            <person name="Dodds P.N."/>
            <person name="Hirsch C.D."/>
            <person name="Kianian S.F."/>
            <person name="Figueroa M."/>
        </authorList>
    </citation>
    <scope>NUCLEOTIDE SEQUENCE [LARGE SCALE GENOMIC DNA]</scope>
    <source>
        <strain evidence="4">12SD80</strain>
    </source>
</reference>
<dbReference type="GO" id="GO:0046872">
    <property type="term" value="F:metal ion binding"/>
    <property type="evidence" value="ECO:0007669"/>
    <property type="project" value="UniProtKB-KW"/>
</dbReference>
<proteinExistence type="predicted"/>
<sequence length="157" mass="17424">MKVCTESEKYFDEGQYLLADSAYALSSICIPAYKAPTANIPANTEFNYCIAKSRVRNEHTIGILKGQWSSLRELRLALTTAWDMRQIIRWINGCVTLHNMLACLGDSWDDMAADVLPAGGTTNKTESNIVLEEEFCAVVQGKCLEVNYARGILPIPS</sequence>
<name>A0A2N5S8H5_9BASI</name>
<comment type="cofactor">
    <cofactor evidence="1">
        <name>a divalent metal cation</name>
        <dbReference type="ChEBI" id="CHEBI:60240"/>
    </cofactor>
</comment>
<gene>
    <name evidence="4" type="ORF">PCASD_25585</name>
</gene>
<evidence type="ECO:0000256" key="1">
    <source>
        <dbReference type="ARBA" id="ARBA00001968"/>
    </source>
</evidence>
<feature type="domain" description="DDE Tnp4" evidence="3">
    <location>
        <begin position="9"/>
        <end position="99"/>
    </location>
</feature>
<dbReference type="AlphaFoldDB" id="A0A2N5S8H5"/>
<evidence type="ECO:0000256" key="2">
    <source>
        <dbReference type="ARBA" id="ARBA00022723"/>
    </source>
</evidence>
<dbReference type="Pfam" id="PF13359">
    <property type="entry name" value="DDE_Tnp_4"/>
    <property type="match status" value="1"/>
</dbReference>